<dbReference type="CDD" id="cd02947">
    <property type="entry name" value="TRX_family"/>
    <property type="match status" value="1"/>
</dbReference>
<dbReference type="PROSITE" id="PS51352">
    <property type="entry name" value="THIOREDOXIN_2"/>
    <property type="match status" value="1"/>
</dbReference>
<keyword evidence="5" id="KW-1185">Reference proteome</keyword>
<evidence type="ECO:0000313" key="5">
    <source>
        <dbReference type="Proteomes" id="UP000660262"/>
    </source>
</evidence>
<dbReference type="OrthoDB" id="2121326at2759"/>
<dbReference type="AlphaFoldDB" id="A0A830H3X3"/>
<evidence type="ECO:0000256" key="2">
    <source>
        <dbReference type="SAM" id="MobiDB-lite"/>
    </source>
</evidence>
<evidence type="ECO:0000259" key="3">
    <source>
        <dbReference type="PROSITE" id="PS51352"/>
    </source>
</evidence>
<feature type="compositionally biased region" description="Low complexity" evidence="2">
    <location>
        <begin position="189"/>
        <end position="216"/>
    </location>
</feature>
<dbReference type="Proteomes" id="UP000660262">
    <property type="component" value="Unassembled WGS sequence"/>
</dbReference>
<feature type="region of interest" description="Disordered" evidence="2">
    <location>
        <begin position="249"/>
        <end position="270"/>
    </location>
</feature>
<dbReference type="SUPFAM" id="SSF52833">
    <property type="entry name" value="Thioredoxin-like"/>
    <property type="match status" value="1"/>
</dbReference>
<feature type="compositionally biased region" description="Polar residues" evidence="2">
    <location>
        <begin position="221"/>
        <end position="231"/>
    </location>
</feature>
<evidence type="ECO:0000256" key="1">
    <source>
        <dbReference type="ARBA" id="ARBA00008987"/>
    </source>
</evidence>
<dbReference type="Gene3D" id="3.40.30.10">
    <property type="entry name" value="Glutaredoxin"/>
    <property type="match status" value="1"/>
</dbReference>
<protein>
    <recommendedName>
        <fullName evidence="3">Thioredoxin domain-containing protein</fullName>
    </recommendedName>
</protein>
<accession>A0A830H3X3</accession>
<feature type="region of interest" description="Disordered" evidence="2">
    <location>
        <begin position="171"/>
        <end position="237"/>
    </location>
</feature>
<organism evidence="4 5">
    <name type="scientific">Pycnococcus provasolii</name>
    <dbReference type="NCBI Taxonomy" id="41880"/>
    <lineage>
        <taxon>Eukaryota</taxon>
        <taxon>Viridiplantae</taxon>
        <taxon>Chlorophyta</taxon>
        <taxon>Pseudoscourfieldiophyceae</taxon>
        <taxon>Pseudoscourfieldiales</taxon>
        <taxon>Pycnococcaceae</taxon>
        <taxon>Pycnococcus</taxon>
    </lineage>
</organism>
<reference evidence="4" key="1">
    <citation type="submission" date="2020-10" db="EMBL/GenBank/DDBJ databases">
        <title>Unveiling of a novel bifunctional photoreceptor, Dualchrome1, isolated from a cosmopolitan green alga.</title>
        <authorList>
            <person name="Suzuki S."/>
            <person name="Kawachi M."/>
        </authorList>
    </citation>
    <scope>NUCLEOTIDE SEQUENCE</scope>
    <source>
        <strain evidence="4">NIES 2893</strain>
    </source>
</reference>
<dbReference type="EMBL" id="BNJQ01000002">
    <property type="protein sequence ID" value="GHP01826.1"/>
    <property type="molecule type" value="Genomic_DNA"/>
</dbReference>
<dbReference type="PANTHER" id="PTHR43601">
    <property type="entry name" value="THIOREDOXIN, MITOCHONDRIAL"/>
    <property type="match status" value="1"/>
</dbReference>
<comment type="caution">
    <text evidence="4">The sequence shown here is derived from an EMBL/GenBank/DDBJ whole genome shotgun (WGS) entry which is preliminary data.</text>
</comment>
<feature type="compositionally biased region" description="Basic and acidic residues" evidence="2">
    <location>
        <begin position="251"/>
        <end position="270"/>
    </location>
</feature>
<feature type="compositionally biased region" description="Basic residues" evidence="2">
    <location>
        <begin position="171"/>
        <end position="188"/>
    </location>
</feature>
<dbReference type="InterPro" id="IPR036249">
    <property type="entry name" value="Thioredoxin-like_sf"/>
</dbReference>
<gene>
    <name evidence="4" type="ORF">PPROV_000058300</name>
</gene>
<dbReference type="Pfam" id="PF00085">
    <property type="entry name" value="Thioredoxin"/>
    <property type="match status" value="1"/>
</dbReference>
<dbReference type="GO" id="GO:0045454">
    <property type="term" value="P:cell redox homeostasis"/>
    <property type="evidence" value="ECO:0007669"/>
    <property type="project" value="TreeGrafter"/>
</dbReference>
<sequence>MRKGGPGKRKKEKKGWKMNCFFFILSSKGSLLHGSNIRFEEEVLKPSGGKVTLTQKQRLHRTTSGRESLLFFQSCFILFSHCFRRVFFIRMFFFVFPHPHSHFRDTHFIIPHLRTPSMMLAPKLKLPPASCSCSCSCSGSCPRRPGVPLVVCRMQPSFSASSLVVGRSSLNHHHRSNSLSHPSRHHLLRSPPSSSSSTPTLSSSTTPSLPRASLSPDAASTDASPTTQQHPTPDHSLLISTQNSTLVMESAHPDAVRRRQEAEERRKQRKVDAKIAVKLASENKWWKVGTDALGNVHDIKDANTFVKQMLNGVSNKGLVVCIFYAPWCAGCRSLHPKLTQIAARNPDVTFLRVSGDGEDECGKRILSALGVYKLPYFQFYTASDGLVEEMTASLMPTKLEKLRRTLELTKIQASSTLKSFAWPDDGTPPALKKVVSQVVNR</sequence>
<feature type="domain" description="Thioredoxin" evidence="3">
    <location>
        <begin position="277"/>
        <end position="440"/>
    </location>
</feature>
<comment type="similarity">
    <text evidence="1">Belongs to the thioredoxin family.</text>
</comment>
<proteinExistence type="inferred from homology"/>
<dbReference type="InterPro" id="IPR013766">
    <property type="entry name" value="Thioredoxin_domain"/>
</dbReference>
<name>A0A830H3X3_9CHLO</name>
<evidence type="ECO:0000313" key="4">
    <source>
        <dbReference type="EMBL" id="GHP01826.1"/>
    </source>
</evidence>
<dbReference type="PANTHER" id="PTHR43601:SF32">
    <property type="entry name" value="THIOREDOXIN-LIKE 2-2, CHLOROPLASTIC"/>
    <property type="match status" value="1"/>
</dbReference>